<dbReference type="RefSeq" id="XP_028868282.1">
    <property type="nucleotide sequence ID" value="XM_029012449.1"/>
</dbReference>
<protein>
    <recommendedName>
        <fullName evidence="2">glutamine--fructose-6-phosphate transaminase (isomerizing)</fullName>
        <ecNumber evidence="2">2.6.1.16</ecNumber>
    </recommendedName>
</protein>
<dbReference type="NCBIfam" id="NF001484">
    <property type="entry name" value="PRK00331.1"/>
    <property type="match status" value="1"/>
</dbReference>
<dbReference type="PROSITE" id="PS51278">
    <property type="entry name" value="GATASE_TYPE_2"/>
    <property type="match status" value="1"/>
</dbReference>
<evidence type="ECO:0000256" key="2">
    <source>
        <dbReference type="ARBA" id="ARBA00012916"/>
    </source>
</evidence>
<dbReference type="SUPFAM" id="SSF53697">
    <property type="entry name" value="SIS domain"/>
    <property type="match status" value="1"/>
</dbReference>
<dbReference type="InterPro" id="IPR001347">
    <property type="entry name" value="SIS_dom"/>
</dbReference>
<evidence type="ECO:0000256" key="3">
    <source>
        <dbReference type="ARBA" id="ARBA00022576"/>
    </source>
</evidence>
<dbReference type="SUPFAM" id="SSF56235">
    <property type="entry name" value="N-terminal nucleophile aminohydrolases (Ntn hydrolases)"/>
    <property type="match status" value="1"/>
</dbReference>
<evidence type="ECO:0000313" key="10">
    <source>
        <dbReference type="Proteomes" id="UP000236319"/>
    </source>
</evidence>
<dbReference type="Pfam" id="PF13522">
    <property type="entry name" value="GATase_6"/>
    <property type="match status" value="1"/>
</dbReference>
<gene>
    <name evidence="9" type="ORF">BOVATA_035320</name>
</gene>
<feature type="domain" description="SIS" evidence="8">
    <location>
        <begin position="568"/>
        <end position="707"/>
    </location>
</feature>
<dbReference type="EMBL" id="BDSA01000004">
    <property type="protein sequence ID" value="GBE62039.1"/>
    <property type="molecule type" value="Genomic_DNA"/>
</dbReference>
<comment type="caution">
    <text evidence="9">The sequence shown here is derived from an EMBL/GenBank/DDBJ whole genome shotgun (WGS) entry which is preliminary data.</text>
</comment>
<accession>A0A2H6KGE9</accession>
<name>A0A2H6KGE9_9APIC</name>
<evidence type="ECO:0000313" key="9">
    <source>
        <dbReference type="EMBL" id="GBE62039.1"/>
    </source>
</evidence>
<evidence type="ECO:0000256" key="5">
    <source>
        <dbReference type="ARBA" id="ARBA00022737"/>
    </source>
</evidence>
<reference evidence="9 10" key="1">
    <citation type="journal article" date="2017" name="BMC Genomics">
        <title>Whole-genome assembly of Babesia ovata and comparative genomics between closely related pathogens.</title>
        <authorList>
            <person name="Yamagishi J."/>
            <person name="Asada M."/>
            <person name="Hakimi H."/>
            <person name="Tanaka T.Q."/>
            <person name="Sugimoto C."/>
            <person name="Kawazu S."/>
        </authorList>
    </citation>
    <scope>NUCLEOTIDE SEQUENCE [LARGE SCALE GENOMIC DNA]</scope>
    <source>
        <strain evidence="9 10">Miyake</strain>
    </source>
</reference>
<dbReference type="Pfam" id="PF01380">
    <property type="entry name" value="SIS"/>
    <property type="match status" value="2"/>
</dbReference>
<dbReference type="GO" id="GO:0006047">
    <property type="term" value="P:UDP-N-acetylglucosamine metabolic process"/>
    <property type="evidence" value="ECO:0007669"/>
    <property type="project" value="TreeGrafter"/>
</dbReference>
<dbReference type="InterPro" id="IPR046348">
    <property type="entry name" value="SIS_dom_sf"/>
</dbReference>
<evidence type="ECO:0000259" key="8">
    <source>
        <dbReference type="PROSITE" id="PS51464"/>
    </source>
</evidence>
<keyword evidence="3" id="KW-0032">Aminotransferase</keyword>
<sequence>MRFVNELTVFFDRSGERRPPSRTRRLAIGIWNRFTIPSFFGRKASCCGVVAYVGTEDCRDVLLNDIQAIKHRGYDSCGIGTLNLDGSIEVTRCSSYKAPANCFERLRDRIGDRHLGSKIGIAHTRWATMGPPTDENAHPHCDAKRRVALVHNGTVTNTVDLFNETCAMLRERGLELERIYGTEPKCPDSDSAAIANIIGLHLDLGYDAFSAMNIVVSRLEGSWAICLLSANNPHSLYVARSGCPLLLTKNDNTQSVHVASETVAFMNHADQFVVLEDGDIMELNYNSVVELFRTRKVCNVTRLHVRSTPEPHEFWIQKEVAEQPLVARVALQHFKLVRASRELRAIKQALEGVVDVTFDSDEHLVDRDLELVSALDPRNVRFEIPVHGDASLLKKIEARRKINIVAAGSSLHAARYVASLFQTRPIFALIETDDPTEMKLYRYTHPDSTIIFVSQSGETLDTVKACGMLAARNPSAVKIAMLNNLNTLLDRSCELTMMINIGREVSLASTKTFSVQVMLLMVLLGYILQSQDTEGRHAEFLTQLKASIIAFGPSLKKMLTTAPQCERIARRLVDVESLYVTGNAEAYAIAIEAALKFKEVTYIHAEGIPSGAMKHGPLASIDPKARTPVICIITPDEPEAAVNAAKQLKARNAYIILLAANPGLADIADEFIQLPNCGMLTAACAIVPVQMIAYNVTIMKKRNPDTPRGLAKTVTVS</sequence>
<dbReference type="PANTHER" id="PTHR10937:SF0">
    <property type="entry name" value="GLUTAMINE--FRUCTOSE-6-PHOSPHATE TRANSAMINASE (ISOMERIZING)"/>
    <property type="match status" value="1"/>
</dbReference>
<keyword evidence="4" id="KW-0808">Transferase</keyword>
<keyword evidence="6" id="KW-0315">Glutamine amidotransferase</keyword>
<dbReference type="Gene3D" id="3.40.50.10490">
    <property type="entry name" value="Glucose-6-phosphate isomerase like protein, domain 1"/>
    <property type="match status" value="2"/>
</dbReference>
<dbReference type="GO" id="GO:0006487">
    <property type="term" value="P:protein N-linked glycosylation"/>
    <property type="evidence" value="ECO:0007669"/>
    <property type="project" value="TreeGrafter"/>
</dbReference>
<dbReference type="CDD" id="cd05009">
    <property type="entry name" value="SIS_GlmS_GlmD_2"/>
    <property type="match status" value="1"/>
</dbReference>
<dbReference type="OrthoDB" id="15235at2759"/>
<keyword evidence="10" id="KW-1185">Reference proteome</keyword>
<evidence type="ECO:0000256" key="1">
    <source>
        <dbReference type="ARBA" id="ARBA00001031"/>
    </source>
</evidence>
<feature type="domain" description="Glutamine amidotransferase type-2" evidence="7">
    <location>
        <begin position="47"/>
        <end position="286"/>
    </location>
</feature>
<dbReference type="InterPro" id="IPR035466">
    <property type="entry name" value="GlmS/AgaS_SIS"/>
</dbReference>
<comment type="catalytic activity">
    <reaction evidence="1">
        <text>D-fructose 6-phosphate + L-glutamine = D-glucosamine 6-phosphate + L-glutamate</text>
        <dbReference type="Rhea" id="RHEA:13237"/>
        <dbReference type="ChEBI" id="CHEBI:29985"/>
        <dbReference type="ChEBI" id="CHEBI:58359"/>
        <dbReference type="ChEBI" id="CHEBI:58725"/>
        <dbReference type="ChEBI" id="CHEBI:61527"/>
        <dbReference type="EC" id="2.6.1.16"/>
    </reaction>
</comment>
<dbReference type="GO" id="GO:0004360">
    <property type="term" value="F:glutamine-fructose-6-phosphate transaminase (isomerizing) activity"/>
    <property type="evidence" value="ECO:0007669"/>
    <property type="project" value="UniProtKB-EC"/>
</dbReference>
<dbReference type="CDD" id="cd05008">
    <property type="entry name" value="SIS_GlmS_GlmD_1"/>
    <property type="match status" value="1"/>
</dbReference>
<dbReference type="Proteomes" id="UP000236319">
    <property type="component" value="Unassembled WGS sequence"/>
</dbReference>
<dbReference type="InterPro" id="IPR035490">
    <property type="entry name" value="GlmS/FrlB_SIS"/>
</dbReference>
<dbReference type="PROSITE" id="PS51464">
    <property type="entry name" value="SIS"/>
    <property type="match status" value="2"/>
</dbReference>
<dbReference type="Gene3D" id="3.60.20.10">
    <property type="entry name" value="Glutamine Phosphoribosylpyrophosphate, subunit 1, domain 1"/>
    <property type="match status" value="1"/>
</dbReference>
<evidence type="ECO:0000256" key="6">
    <source>
        <dbReference type="ARBA" id="ARBA00022962"/>
    </source>
</evidence>
<dbReference type="PANTHER" id="PTHR10937">
    <property type="entry name" value="GLUCOSAMINE--FRUCTOSE-6-PHOSPHATE AMINOTRANSFERASE, ISOMERIZING"/>
    <property type="match status" value="1"/>
</dbReference>
<dbReference type="InterPro" id="IPR017932">
    <property type="entry name" value="GATase_2_dom"/>
</dbReference>
<dbReference type="GO" id="GO:0097367">
    <property type="term" value="F:carbohydrate derivative binding"/>
    <property type="evidence" value="ECO:0007669"/>
    <property type="project" value="InterPro"/>
</dbReference>
<organism evidence="9 10">
    <name type="scientific">Babesia ovata</name>
    <dbReference type="NCBI Taxonomy" id="189622"/>
    <lineage>
        <taxon>Eukaryota</taxon>
        <taxon>Sar</taxon>
        <taxon>Alveolata</taxon>
        <taxon>Apicomplexa</taxon>
        <taxon>Aconoidasida</taxon>
        <taxon>Piroplasmida</taxon>
        <taxon>Babesiidae</taxon>
        <taxon>Babesia</taxon>
    </lineage>
</organism>
<dbReference type="GeneID" id="39875809"/>
<keyword evidence="5" id="KW-0677">Repeat</keyword>
<feature type="domain" description="SIS" evidence="8">
    <location>
        <begin position="392"/>
        <end position="533"/>
    </location>
</feature>
<dbReference type="VEuPathDB" id="PiroplasmaDB:BOVATA_035320"/>
<evidence type="ECO:0000259" key="7">
    <source>
        <dbReference type="PROSITE" id="PS51278"/>
    </source>
</evidence>
<dbReference type="InterPro" id="IPR029055">
    <property type="entry name" value="Ntn_hydrolases_N"/>
</dbReference>
<dbReference type="EC" id="2.6.1.16" evidence="2"/>
<proteinExistence type="predicted"/>
<dbReference type="GO" id="GO:0006002">
    <property type="term" value="P:fructose 6-phosphate metabolic process"/>
    <property type="evidence" value="ECO:0007669"/>
    <property type="project" value="TreeGrafter"/>
</dbReference>
<dbReference type="AlphaFoldDB" id="A0A2H6KGE9"/>
<evidence type="ECO:0000256" key="4">
    <source>
        <dbReference type="ARBA" id="ARBA00022679"/>
    </source>
</evidence>